<name>A0A1Y1WXK2_9FUNG</name>
<feature type="compositionally biased region" description="Basic and acidic residues" evidence="1">
    <location>
        <begin position="87"/>
        <end position="120"/>
    </location>
</feature>
<comment type="caution">
    <text evidence="2">The sequence shown here is derived from an EMBL/GenBank/DDBJ whole genome shotgun (WGS) entry which is preliminary data.</text>
</comment>
<evidence type="ECO:0000313" key="3">
    <source>
        <dbReference type="Proteomes" id="UP000193944"/>
    </source>
</evidence>
<sequence>MKSKFLIVLLLGVINAIIIGIFIKSQNFSNTTSLLKNILNYSNKDNIKVKEAQFNNKEVPINKKDEIYKDKVIENESNISKQNQKPLVKENKNIETGKEEKFNDKETLKQINNKKENNVI</sequence>
<dbReference type="AlphaFoldDB" id="A0A1Y1WXK2"/>
<reference evidence="2 3" key="1">
    <citation type="submission" date="2016-08" db="EMBL/GenBank/DDBJ databases">
        <title>A Parts List for Fungal Cellulosomes Revealed by Comparative Genomics.</title>
        <authorList>
            <consortium name="DOE Joint Genome Institute"/>
            <person name="Haitjema C.H."/>
            <person name="Gilmore S.P."/>
            <person name="Henske J.K."/>
            <person name="Solomon K.V."/>
            <person name="De Groot R."/>
            <person name="Kuo A."/>
            <person name="Mondo S.J."/>
            <person name="Salamov A.A."/>
            <person name="Labutti K."/>
            <person name="Zhao Z."/>
            <person name="Chiniquy J."/>
            <person name="Barry K."/>
            <person name="Brewer H.M."/>
            <person name="Purvine S.O."/>
            <person name="Wright A.T."/>
            <person name="Boxma B."/>
            <person name="Van Alen T."/>
            <person name="Hackstein J.H."/>
            <person name="Baker S.E."/>
            <person name="Grigoriev I.V."/>
            <person name="O'Malley M.A."/>
        </authorList>
    </citation>
    <scope>NUCLEOTIDE SEQUENCE [LARGE SCALE GENOMIC DNA]</scope>
    <source>
        <strain evidence="2 3">S4</strain>
    </source>
</reference>
<reference evidence="2 3" key="2">
    <citation type="submission" date="2016-08" db="EMBL/GenBank/DDBJ databases">
        <title>Pervasive Adenine N6-methylation of Active Genes in Fungi.</title>
        <authorList>
            <consortium name="DOE Joint Genome Institute"/>
            <person name="Mondo S.J."/>
            <person name="Dannebaum R.O."/>
            <person name="Kuo R.C."/>
            <person name="Labutti K."/>
            <person name="Haridas S."/>
            <person name="Kuo A."/>
            <person name="Salamov A."/>
            <person name="Ahrendt S.R."/>
            <person name="Lipzen A."/>
            <person name="Sullivan W."/>
            <person name="Andreopoulos W.B."/>
            <person name="Clum A."/>
            <person name="Lindquist E."/>
            <person name="Daum C."/>
            <person name="Ramamoorthy G.K."/>
            <person name="Gryganskyi A."/>
            <person name="Culley D."/>
            <person name="Magnuson J.K."/>
            <person name="James T.Y."/>
            <person name="O'Malley M.A."/>
            <person name="Stajich J.E."/>
            <person name="Spatafora J.W."/>
            <person name="Visel A."/>
            <person name="Grigoriev I.V."/>
        </authorList>
    </citation>
    <scope>NUCLEOTIDE SEQUENCE [LARGE SCALE GENOMIC DNA]</scope>
    <source>
        <strain evidence="2 3">S4</strain>
    </source>
</reference>
<evidence type="ECO:0000256" key="1">
    <source>
        <dbReference type="SAM" id="MobiDB-lite"/>
    </source>
</evidence>
<gene>
    <name evidence="2" type="ORF">BCR32DRAFT_247612</name>
</gene>
<accession>A0A1Y1WXK2</accession>
<dbReference type="Proteomes" id="UP000193944">
    <property type="component" value="Unassembled WGS sequence"/>
</dbReference>
<feature type="region of interest" description="Disordered" evidence="1">
    <location>
        <begin position="78"/>
        <end position="120"/>
    </location>
</feature>
<protein>
    <submittedName>
        <fullName evidence="2">Uncharacterized protein</fullName>
    </submittedName>
</protein>
<dbReference type="EMBL" id="MCFG01000232">
    <property type="protein sequence ID" value="ORX77854.1"/>
    <property type="molecule type" value="Genomic_DNA"/>
</dbReference>
<proteinExistence type="predicted"/>
<organism evidence="2 3">
    <name type="scientific">Anaeromyces robustus</name>
    <dbReference type="NCBI Taxonomy" id="1754192"/>
    <lineage>
        <taxon>Eukaryota</taxon>
        <taxon>Fungi</taxon>
        <taxon>Fungi incertae sedis</taxon>
        <taxon>Chytridiomycota</taxon>
        <taxon>Chytridiomycota incertae sedis</taxon>
        <taxon>Neocallimastigomycetes</taxon>
        <taxon>Neocallimastigales</taxon>
        <taxon>Neocallimastigaceae</taxon>
        <taxon>Anaeromyces</taxon>
    </lineage>
</organism>
<keyword evidence="3" id="KW-1185">Reference proteome</keyword>
<evidence type="ECO:0000313" key="2">
    <source>
        <dbReference type="EMBL" id="ORX77854.1"/>
    </source>
</evidence>